<dbReference type="InterPro" id="IPR015421">
    <property type="entry name" value="PyrdxlP-dep_Trfase_major"/>
</dbReference>
<dbReference type="GO" id="GO:0004124">
    <property type="term" value="F:cysteine synthase activity"/>
    <property type="evidence" value="ECO:0007669"/>
    <property type="project" value="TreeGrafter"/>
</dbReference>
<evidence type="ECO:0000313" key="9">
    <source>
        <dbReference type="Proteomes" id="UP000242687"/>
    </source>
</evidence>
<dbReference type="Proteomes" id="UP000242687">
    <property type="component" value="Unassembled WGS sequence"/>
</dbReference>
<comment type="caution">
    <text evidence="8">The sequence shown here is derived from an EMBL/GenBank/DDBJ whole genome shotgun (WGS) entry which is preliminary data.</text>
</comment>
<dbReference type="PANTHER" id="PTHR43797:SF2">
    <property type="entry name" value="HOMOCYSTEINE_CYSTEINE SYNTHASE"/>
    <property type="match status" value="1"/>
</dbReference>
<dbReference type="PANTHER" id="PTHR43797">
    <property type="entry name" value="HOMOCYSTEINE/CYSTEINE SYNTHASE"/>
    <property type="match status" value="1"/>
</dbReference>
<evidence type="ECO:0000313" key="8">
    <source>
        <dbReference type="EMBL" id="PJJ83993.1"/>
    </source>
</evidence>
<reference evidence="8 9" key="1">
    <citation type="submission" date="2017-11" db="EMBL/GenBank/DDBJ databases">
        <title>Genomic Encyclopedia of Archaeal and Bacterial Type Strains, Phase II (KMG-II): From Individual Species to Whole Genera.</title>
        <authorList>
            <person name="Goeker M."/>
        </authorList>
    </citation>
    <scope>NUCLEOTIDE SEQUENCE [LARGE SCALE GENOMIC DNA]</scope>
    <source>
        <strain evidence="8 9">DSM 28175</strain>
    </source>
</reference>
<dbReference type="GO" id="GO:0019346">
    <property type="term" value="P:transsulfuration"/>
    <property type="evidence" value="ECO:0007669"/>
    <property type="project" value="InterPro"/>
</dbReference>
<name>A0A2H9VT39_9SPHI</name>
<keyword evidence="4 5" id="KW-0663">Pyridoxal phosphate</keyword>
<dbReference type="GO" id="GO:0006535">
    <property type="term" value="P:cysteine biosynthetic process from serine"/>
    <property type="evidence" value="ECO:0007669"/>
    <property type="project" value="TreeGrafter"/>
</dbReference>
<keyword evidence="7" id="KW-1133">Transmembrane helix</keyword>
<keyword evidence="7" id="KW-0812">Transmembrane</keyword>
<dbReference type="GO" id="GO:0016829">
    <property type="term" value="F:lyase activity"/>
    <property type="evidence" value="ECO:0007669"/>
    <property type="project" value="UniProtKB-KW"/>
</dbReference>
<dbReference type="GO" id="GO:0071269">
    <property type="term" value="P:L-homocysteine biosynthetic process"/>
    <property type="evidence" value="ECO:0007669"/>
    <property type="project" value="TreeGrafter"/>
</dbReference>
<dbReference type="GO" id="GO:0030170">
    <property type="term" value="F:pyridoxal phosphate binding"/>
    <property type="evidence" value="ECO:0007669"/>
    <property type="project" value="InterPro"/>
</dbReference>
<dbReference type="EMBL" id="PGFJ01000001">
    <property type="protein sequence ID" value="PJJ83993.1"/>
    <property type="molecule type" value="Genomic_DNA"/>
</dbReference>
<evidence type="ECO:0000256" key="5">
    <source>
        <dbReference type="PIRSR" id="PIRSR001434-2"/>
    </source>
</evidence>
<dbReference type="OrthoDB" id="9773476at2"/>
<evidence type="ECO:0000256" key="3">
    <source>
        <dbReference type="ARBA" id="ARBA00022679"/>
    </source>
</evidence>
<evidence type="ECO:0000256" key="1">
    <source>
        <dbReference type="ARBA" id="ARBA00001933"/>
    </source>
</evidence>
<feature type="modified residue" description="N6-(pyridoxal phosphate)lysine" evidence="5">
    <location>
        <position position="207"/>
    </location>
</feature>
<dbReference type="RefSeq" id="WP_100340212.1">
    <property type="nucleotide sequence ID" value="NZ_PGFJ01000001.1"/>
</dbReference>
<organism evidence="8 9">
    <name type="scientific">Mucilaginibacter auburnensis</name>
    <dbReference type="NCBI Taxonomy" id="1457233"/>
    <lineage>
        <taxon>Bacteria</taxon>
        <taxon>Pseudomonadati</taxon>
        <taxon>Bacteroidota</taxon>
        <taxon>Sphingobacteriia</taxon>
        <taxon>Sphingobacteriales</taxon>
        <taxon>Sphingobacteriaceae</taxon>
        <taxon>Mucilaginibacter</taxon>
    </lineage>
</organism>
<feature type="transmembrane region" description="Helical" evidence="7">
    <location>
        <begin position="77"/>
        <end position="98"/>
    </location>
</feature>
<comment type="cofactor">
    <cofactor evidence="1 6">
        <name>pyridoxal 5'-phosphate</name>
        <dbReference type="ChEBI" id="CHEBI:597326"/>
    </cofactor>
</comment>
<dbReference type="SUPFAM" id="SSF53383">
    <property type="entry name" value="PLP-dependent transferases"/>
    <property type="match status" value="1"/>
</dbReference>
<keyword evidence="7" id="KW-0472">Membrane</keyword>
<proteinExistence type="inferred from homology"/>
<accession>A0A2H9VT39</accession>
<dbReference type="InterPro" id="IPR000277">
    <property type="entry name" value="Cys/Met-Metab_PyrdxlP-dep_enz"/>
</dbReference>
<evidence type="ECO:0000256" key="6">
    <source>
        <dbReference type="RuleBase" id="RU362118"/>
    </source>
</evidence>
<dbReference type="PIRSF" id="PIRSF001434">
    <property type="entry name" value="CGS"/>
    <property type="match status" value="1"/>
</dbReference>
<keyword evidence="9" id="KW-1185">Reference proteome</keyword>
<evidence type="ECO:0000256" key="4">
    <source>
        <dbReference type="ARBA" id="ARBA00022898"/>
    </source>
</evidence>
<dbReference type="FunFam" id="3.40.640.10:FF:000046">
    <property type="entry name" value="Cystathionine gamma-lyase"/>
    <property type="match status" value="1"/>
</dbReference>
<dbReference type="Pfam" id="PF01053">
    <property type="entry name" value="Cys_Met_Meta_PP"/>
    <property type="match status" value="1"/>
</dbReference>
<dbReference type="Gene3D" id="3.90.1150.10">
    <property type="entry name" value="Aspartate Aminotransferase, domain 1"/>
    <property type="match status" value="1"/>
</dbReference>
<dbReference type="Gene3D" id="3.40.640.10">
    <property type="entry name" value="Type I PLP-dependent aspartate aminotransferase-like (Major domain)"/>
    <property type="match status" value="1"/>
</dbReference>
<keyword evidence="8" id="KW-0456">Lyase</keyword>
<evidence type="ECO:0000256" key="7">
    <source>
        <dbReference type="SAM" id="Phobius"/>
    </source>
</evidence>
<comment type="similarity">
    <text evidence="2 6">Belongs to the trans-sulfuration enzymes family.</text>
</comment>
<dbReference type="GO" id="GO:0005737">
    <property type="term" value="C:cytoplasm"/>
    <property type="evidence" value="ECO:0007669"/>
    <property type="project" value="TreeGrafter"/>
</dbReference>
<dbReference type="InterPro" id="IPR015422">
    <property type="entry name" value="PyrdxlP-dep_Trfase_small"/>
</dbReference>
<dbReference type="AlphaFoldDB" id="A0A2H9VT39"/>
<gene>
    <name evidence="8" type="ORF">CLV57_0991</name>
</gene>
<dbReference type="InterPro" id="IPR006235">
    <property type="entry name" value="OAc-hSer/O-AcSer_sulfhydrylase"/>
</dbReference>
<protein>
    <submittedName>
        <fullName evidence="8">O-acetylhomoserine (Thiol)-lyase</fullName>
    </submittedName>
</protein>
<sequence>MTTKRGFTTTLLHSDRLQKPEHGALHKPIHTSVTFGYDDVQDLVDVFQNKTSGYAYSRQGSPTVNALEYKVTQMEKGFASVCFATGMAGIASTILALIKQGDHIVASSYLFGNTRSVFQSYMDMGLDVTFVDATDVANVESALKPNTRMVFVETIANPATQIADLEAIGKLCEQKRILYMVDNTMTTPYLFNPADVKASLVANSLTKNIGGHGNALGGCITDTGLFDWGSYPNIYDVYKKGDVKKWGITQIRKKGLRDAGGTMAPEAAHYISIGAETLALRMDRSTANAMALATYFEAHPNIKKVFYPGLENHSQHNRAKKLFKGFGTLLSIELVESMDCFAFLNALQLVVKSSNLGDTRTLSIPVAHTIFNELGKEKRAEMGISDNMIRLSIGIEDKDDLIADFAAALG</sequence>
<dbReference type="NCBIfam" id="NF004609">
    <property type="entry name" value="PRK05939.1"/>
    <property type="match status" value="1"/>
</dbReference>
<dbReference type="GO" id="GO:0003961">
    <property type="term" value="F:O-acetylhomoserine aminocarboxypropyltransferase activity"/>
    <property type="evidence" value="ECO:0007669"/>
    <property type="project" value="TreeGrafter"/>
</dbReference>
<dbReference type="InterPro" id="IPR015424">
    <property type="entry name" value="PyrdxlP-dep_Trfase"/>
</dbReference>
<evidence type="ECO:0000256" key="2">
    <source>
        <dbReference type="ARBA" id="ARBA00009077"/>
    </source>
</evidence>
<keyword evidence="3" id="KW-0808">Transferase</keyword>